<name>A0A2M8EKD5_UNCKA</name>
<keyword evidence="2" id="KW-0472">Membrane</keyword>
<evidence type="ECO:0000313" key="4">
    <source>
        <dbReference type="Proteomes" id="UP000228781"/>
    </source>
</evidence>
<dbReference type="SUPFAM" id="SSF49384">
    <property type="entry name" value="Carbohydrate-binding domain"/>
    <property type="match status" value="1"/>
</dbReference>
<evidence type="ECO:0000256" key="1">
    <source>
        <dbReference type="SAM" id="MobiDB-lite"/>
    </source>
</evidence>
<evidence type="ECO:0008006" key="5">
    <source>
        <dbReference type="Google" id="ProtNLM"/>
    </source>
</evidence>
<evidence type="ECO:0000313" key="3">
    <source>
        <dbReference type="EMBL" id="PJC23157.1"/>
    </source>
</evidence>
<sequence length="494" mass="53293">MKLEAKNKFKKLTLLTLTILLGIFLLFSFLLPVAAAGARLFLSPSSGTYYAGSYLSVEVLVNTGGNATNAYKAVLAYPTDKLEAVSVSSGGSICSLWITQTKSTLECGTPTPYKGTTGRIGTITFLVKAAGTATVSIANGQVKKADGAGTEILSVRDSASFNLQEPPAGVPVISSSTHPDQNGWYQSRTAEFSWNSPEGTDGFSYLLSQKPNEVPDDTSEGAETSKTYENLADGTWYFHLKAKTTEATPAGGQGWSFTNHFRIQIDSEPPEDFEIVSDPPADRVFRAPLLSFAATDKLSGVDRCEISFDGGEFEVTISPYRFNRIRGGIHEVVVQAVDQAGNIKDSRLTLSVIGVPSPTIIRPTEGENIPLFAPLGIKITTVAPGTVELLLDSQLFATLDGSIGSELEHTYRKILSPRGHKLSAVFVNAEGIESAPAEVNFKVNPGSVYLLGFVVPGYIFYSVLLIAVSLLVVLFIKWRKRRKKKAIEESKNRS</sequence>
<evidence type="ECO:0000256" key="2">
    <source>
        <dbReference type="SAM" id="Phobius"/>
    </source>
</evidence>
<dbReference type="Gene3D" id="2.60.40.680">
    <property type="match status" value="1"/>
</dbReference>
<keyword evidence="2" id="KW-1133">Transmembrane helix</keyword>
<dbReference type="EMBL" id="PFSK01000007">
    <property type="protein sequence ID" value="PJC23157.1"/>
    <property type="molecule type" value="Genomic_DNA"/>
</dbReference>
<feature type="transmembrane region" description="Helical" evidence="2">
    <location>
        <begin position="448"/>
        <end position="476"/>
    </location>
</feature>
<gene>
    <name evidence="3" type="ORF">CO059_00315</name>
</gene>
<proteinExistence type="predicted"/>
<dbReference type="CDD" id="cd08547">
    <property type="entry name" value="Type_II_cohesin"/>
    <property type="match status" value="1"/>
</dbReference>
<protein>
    <recommendedName>
        <fullName evidence="5">Cohesin domain-containing protein</fullName>
    </recommendedName>
</protein>
<accession>A0A2M8EKD5</accession>
<organism evidence="3 4">
    <name type="scientific">candidate division WWE3 bacterium CG_4_9_14_0_2_um_filter_48_10</name>
    <dbReference type="NCBI Taxonomy" id="1975078"/>
    <lineage>
        <taxon>Bacteria</taxon>
        <taxon>Katanobacteria</taxon>
    </lineage>
</organism>
<dbReference type="AlphaFoldDB" id="A0A2M8EKD5"/>
<keyword evidence="2" id="KW-0812">Transmembrane</keyword>
<feature type="region of interest" description="Disordered" evidence="1">
    <location>
        <begin position="207"/>
        <end position="226"/>
    </location>
</feature>
<comment type="caution">
    <text evidence="3">The sequence shown here is derived from an EMBL/GenBank/DDBJ whole genome shotgun (WGS) entry which is preliminary data.</text>
</comment>
<dbReference type="Proteomes" id="UP000228781">
    <property type="component" value="Unassembled WGS sequence"/>
</dbReference>
<dbReference type="GO" id="GO:0030246">
    <property type="term" value="F:carbohydrate binding"/>
    <property type="evidence" value="ECO:0007669"/>
    <property type="project" value="InterPro"/>
</dbReference>
<reference evidence="4" key="1">
    <citation type="submission" date="2017-09" db="EMBL/GenBank/DDBJ databases">
        <title>Depth-based differentiation of microbial function through sediment-hosted aquifers and enrichment of novel symbionts in the deep terrestrial subsurface.</title>
        <authorList>
            <person name="Probst A.J."/>
            <person name="Ladd B."/>
            <person name="Jarett J.K."/>
            <person name="Geller-Mcgrath D.E."/>
            <person name="Sieber C.M.K."/>
            <person name="Emerson J.B."/>
            <person name="Anantharaman K."/>
            <person name="Thomas B.C."/>
            <person name="Malmstrom R."/>
            <person name="Stieglmeier M."/>
            <person name="Klingl A."/>
            <person name="Woyke T."/>
            <person name="Ryan C.M."/>
            <person name="Banfield J.F."/>
        </authorList>
    </citation>
    <scope>NUCLEOTIDE SEQUENCE [LARGE SCALE GENOMIC DNA]</scope>
</reference>
<dbReference type="InterPro" id="IPR008965">
    <property type="entry name" value="CBM2/CBM3_carb-bd_dom_sf"/>
</dbReference>